<name>A0A6F9EA70_9BACL</name>
<evidence type="ECO:0000313" key="1">
    <source>
        <dbReference type="EMBL" id="CAB3394280.1"/>
    </source>
</evidence>
<sequence length="86" mass="9209">MNPIWSMIPFFLPWLTLSSPNPPAPPQGGVSITVQTPVASWNQQQQLQEVGPGQYSASAGTTVDLGQGAVISVQSETYVTLPEMPR</sequence>
<dbReference type="AlphaFoldDB" id="A0A6F9EA70"/>
<dbReference type="RefSeq" id="WP_170085945.1">
    <property type="nucleotide sequence ID" value="NZ_CP047971.1"/>
</dbReference>
<organism evidence="1 2">
    <name type="scientific">Kyrpidia spormannii</name>
    <dbReference type="NCBI Taxonomy" id="2055160"/>
    <lineage>
        <taxon>Bacteria</taxon>
        <taxon>Bacillati</taxon>
        <taxon>Bacillota</taxon>
        <taxon>Bacilli</taxon>
        <taxon>Bacillales</taxon>
        <taxon>Alicyclobacillaceae</taxon>
        <taxon>Kyrpidia</taxon>
    </lineage>
</organism>
<accession>A0A6F9EA70</accession>
<protein>
    <submittedName>
        <fullName evidence="1">Uncharacterized protein</fullName>
    </submittedName>
</protein>
<dbReference type="EMBL" id="LR792683">
    <property type="protein sequence ID" value="CAB3394280.1"/>
    <property type="molecule type" value="Genomic_DNA"/>
</dbReference>
<gene>
    <name evidence="1" type="ORF">COOX1_2335</name>
</gene>
<proteinExistence type="predicted"/>
<dbReference type="Proteomes" id="UP000502196">
    <property type="component" value="Chromosome"/>
</dbReference>
<evidence type="ECO:0000313" key="2">
    <source>
        <dbReference type="Proteomes" id="UP000502196"/>
    </source>
</evidence>
<reference evidence="1 2" key="1">
    <citation type="submission" date="2020-04" db="EMBL/GenBank/DDBJ databases">
        <authorList>
            <person name="Hogendoorn C."/>
        </authorList>
    </citation>
    <scope>NUCLEOTIDE SEQUENCE [LARGE SCALE GENOMIC DNA]</scope>
    <source>
        <strain evidence="1">COOX1</strain>
    </source>
</reference>